<gene>
    <name evidence="2" type="ORF">SAMN05660860_02357</name>
</gene>
<protein>
    <submittedName>
        <fullName evidence="2">Poly-beta-1,6-N-acetyl-D-glucosamine biosynthesis protein PgaD</fullName>
    </submittedName>
</protein>
<dbReference type="Pfam" id="PF13994">
    <property type="entry name" value="PgaD"/>
    <property type="match status" value="1"/>
</dbReference>
<proteinExistence type="predicted"/>
<keyword evidence="1" id="KW-0472">Membrane</keyword>
<evidence type="ECO:0000313" key="2">
    <source>
        <dbReference type="EMBL" id="SDM34351.1"/>
    </source>
</evidence>
<dbReference type="OrthoDB" id="5406045at2"/>
<feature type="transmembrane region" description="Helical" evidence="1">
    <location>
        <begin position="21"/>
        <end position="47"/>
    </location>
</feature>
<dbReference type="Proteomes" id="UP000182146">
    <property type="component" value="Unassembled WGS sequence"/>
</dbReference>
<feature type="transmembrane region" description="Helical" evidence="1">
    <location>
        <begin position="67"/>
        <end position="91"/>
    </location>
</feature>
<dbReference type="RefSeq" id="WP_052445975.1">
    <property type="nucleotide sequence ID" value="NZ_FNGU01000005.1"/>
</dbReference>
<accession>A0A1G9SG20</accession>
<name>A0A1G9SG20_9BACT</name>
<sequence>MKPPIIENRRGANRVQRYSQGILTGVFWVILGLLLRPLLTLGAWFVGGQLLSHTLLQNQGLAGLMRVPLFYVVVVVLMGIALIGWASYNLLRFRHNERRNHQPEPVTPRELAEFFDVPEICVQRWQASRRIVMHHDELGRPEVGGADSR</sequence>
<dbReference type="NCBIfam" id="TIGR03940">
    <property type="entry name" value="PGA_PgaD"/>
    <property type="match status" value="1"/>
</dbReference>
<dbReference type="InterPro" id="IPR023829">
    <property type="entry name" value="PGA_PgaD"/>
</dbReference>
<evidence type="ECO:0000313" key="3">
    <source>
        <dbReference type="Proteomes" id="UP000182146"/>
    </source>
</evidence>
<dbReference type="EMBL" id="FNGU01000005">
    <property type="protein sequence ID" value="SDM34351.1"/>
    <property type="molecule type" value="Genomic_DNA"/>
</dbReference>
<keyword evidence="1" id="KW-0812">Transmembrane</keyword>
<dbReference type="STRING" id="392333.SAMN05660860_02357"/>
<evidence type="ECO:0000256" key="1">
    <source>
        <dbReference type="SAM" id="Phobius"/>
    </source>
</evidence>
<organism evidence="2 3">
    <name type="scientific">Geoalkalibacter ferrihydriticus</name>
    <dbReference type="NCBI Taxonomy" id="392333"/>
    <lineage>
        <taxon>Bacteria</taxon>
        <taxon>Pseudomonadati</taxon>
        <taxon>Thermodesulfobacteriota</taxon>
        <taxon>Desulfuromonadia</taxon>
        <taxon>Desulfuromonadales</taxon>
        <taxon>Geoalkalibacteraceae</taxon>
        <taxon>Geoalkalibacter</taxon>
    </lineage>
</organism>
<keyword evidence="1" id="KW-1133">Transmembrane helix</keyword>
<dbReference type="GO" id="GO:0043709">
    <property type="term" value="P:cell adhesion involved in single-species biofilm formation"/>
    <property type="evidence" value="ECO:0007669"/>
    <property type="project" value="InterPro"/>
</dbReference>
<reference evidence="2 3" key="1">
    <citation type="submission" date="2016-10" db="EMBL/GenBank/DDBJ databases">
        <authorList>
            <person name="de Groot N.N."/>
        </authorList>
    </citation>
    <scope>NUCLEOTIDE SEQUENCE [LARGE SCALE GENOMIC DNA]</scope>
    <source>
        <strain evidence="2 3">DSM 17813</strain>
    </source>
</reference>
<dbReference type="AlphaFoldDB" id="A0A1G9SG20"/>